<organism evidence="1 2">
    <name type="scientific">Bremerella cremea</name>
    <dbReference type="NCBI Taxonomy" id="1031537"/>
    <lineage>
        <taxon>Bacteria</taxon>
        <taxon>Pseudomonadati</taxon>
        <taxon>Planctomycetota</taxon>
        <taxon>Planctomycetia</taxon>
        <taxon>Pirellulales</taxon>
        <taxon>Pirellulaceae</taxon>
        <taxon>Bremerella</taxon>
    </lineage>
</organism>
<proteinExistence type="predicted"/>
<protein>
    <submittedName>
        <fullName evidence="1">Uncharacterized protein</fullName>
    </submittedName>
</protein>
<gene>
    <name evidence="1" type="ORF">DTL42_03090</name>
</gene>
<evidence type="ECO:0000313" key="2">
    <source>
        <dbReference type="Proteomes" id="UP000253562"/>
    </source>
</evidence>
<name>A0A368KUP8_9BACT</name>
<dbReference type="RefSeq" id="WP_114367216.1">
    <property type="nucleotide sequence ID" value="NZ_QPEX01000010.1"/>
</dbReference>
<dbReference type="OrthoDB" id="278035at2"/>
<dbReference type="Proteomes" id="UP000253562">
    <property type="component" value="Unassembled WGS sequence"/>
</dbReference>
<dbReference type="EMBL" id="QPEX01000010">
    <property type="protein sequence ID" value="RCS54150.1"/>
    <property type="molecule type" value="Genomic_DNA"/>
</dbReference>
<sequence>MILRNYVKPSWYLPALVVAWAVGLLSPVTQAQLLDDGQDKPAPQNETLKFEISPKSPQPPIMKYRLLPSHIDLQPGNAAPLYHRAILLTSQMTGNIKNHQEYWTKIDQWRKDPLNELPLEEVEKVIAQHDLALQEATYAARREYCDWSLPMREQGTNIFGILLPEVQEMRTLARLLSLRIRLRIAQGRLDEAMHDLQTGYAMARHVGNRDFLVNALIGITISEMMHQQLLEAISQESTPNLYWSIVNIPTPLIDIRNALDVERDSFLIIYPELQEATQDIGDRAYWDQKLLDVMKRTDNLRIGQTISSNDFFLSNEDLELWGLRLAVFSQVPRVKQELVSEMGYDKEAVAAMPSSRALLLYTRNNFERVRDQLFAPLGLPYYQSQKFDSENKLFSSPLVTGDPLGIAALILPSVQQSTNYATRNQCWPNMLQITEAIRDYAATHGSLPESLDQLATLPIPMNPYTNQPFLYSRNKDNPLQATLEEANSHYPLRFEMSLRQP</sequence>
<comment type="caution">
    <text evidence="1">The sequence shown here is derived from an EMBL/GenBank/DDBJ whole genome shotgun (WGS) entry which is preliminary data.</text>
</comment>
<reference evidence="1 2" key="1">
    <citation type="submission" date="2018-07" db="EMBL/GenBank/DDBJ databases">
        <title>Comparative genomes isolates from brazilian mangrove.</title>
        <authorList>
            <person name="De Araujo J.E."/>
            <person name="Taketani R.G."/>
            <person name="Silva M.C.P."/>
            <person name="Lourenco M.V."/>
            <person name="Oliveira V.M."/>
            <person name="Andreote F.D."/>
        </authorList>
    </citation>
    <scope>NUCLEOTIDE SEQUENCE [LARGE SCALE GENOMIC DNA]</scope>
    <source>
        <strain evidence="1 2">HEX PRIS-MGV</strain>
    </source>
</reference>
<evidence type="ECO:0000313" key="1">
    <source>
        <dbReference type="EMBL" id="RCS54150.1"/>
    </source>
</evidence>
<accession>A0A368KUP8</accession>
<dbReference type="AlphaFoldDB" id="A0A368KUP8"/>